<dbReference type="InterPro" id="IPR036770">
    <property type="entry name" value="Ankyrin_rpt-contain_sf"/>
</dbReference>
<evidence type="ECO:0000313" key="5">
    <source>
        <dbReference type="Proteomes" id="UP001447188"/>
    </source>
</evidence>
<proteinExistence type="predicted"/>
<name>A0ABR3GT80_9PEZI</name>
<feature type="repeat" description="ANK" evidence="3">
    <location>
        <begin position="323"/>
        <end position="355"/>
    </location>
</feature>
<reference evidence="4 5" key="1">
    <citation type="submission" date="2024-02" db="EMBL/GenBank/DDBJ databases">
        <title>Discinaceae phylogenomics.</title>
        <authorList>
            <person name="Dirks A.C."/>
            <person name="James T.Y."/>
        </authorList>
    </citation>
    <scope>NUCLEOTIDE SEQUENCE [LARGE SCALE GENOMIC DNA]</scope>
    <source>
        <strain evidence="4 5">ACD0624</strain>
    </source>
</reference>
<gene>
    <name evidence="4" type="ORF">Q9L58_001891</name>
</gene>
<dbReference type="PROSITE" id="PS50088">
    <property type="entry name" value="ANK_REPEAT"/>
    <property type="match status" value="4"/>
</dbReference>
<evidence type="ECO:0000256" key="2">
    <source>
        <dbReference type="ARBA" id="ARBA00023043"/>
    </source>
</evidence>
<comment type="caution">
    <text evidence="4">The sequence shown here is derived from an EMBL/GenBank/DDBJ whole genome shotgun (WGS) entry which is preliminary data.</text>
</comment>
<dbReference type="Pfam" id="PF00023">
    <property type="entry name" value="Ank"/>
    <property type="match status" value="1"/>
</dbReference>
<dbReference type="PROSITE" id="PS50297">
    <property type="entry name" value="ANK_REP_REGION"/>
    <property type="match status" value="3"/>
</dbReference>
<dbReference type="PANTHER" id="PTHR24171">
    <property type="entry name" value="ANKYRIN REPEAT DOMAIN-CONTAINING PROTEIN 39-RELATED"/>
    <property type="match status" value="1"/>
</dbReference>
<dbReference type="EMBL" id="JBBBZM010000015">
    <property type="protein sequence ID" value="KAL0639010.1"/>
    <property type="molecule type" value="Genomic_DNA"/>
</dbReference>
<protein>
    <recommendedName>
        <fullName evidence="6">Ankyrin repeat protein</fullName>
    </recommendedName>
</protein>
<dbReference type="SUPFAM" id="SSF48403">
    <property type="entry name" value="Ankyrin repeat"/>
    <property type="match status" value="1"/>
</dbReference>
<organism evidence="4 5">
    <name type="scientific">Discina gigas</name>
    <dbReference type="NCBI Taxonomy" id="1032678"/>
    <lineage>
        <taxon>Eukaryota</taxon>
        <taxon>Fungi</taxon>
        <taxon>Dikarya</taxon>
        <taxon>Ascomycota</taxon>
        <taxon>Pezizomycotina</taxon>
        <taxon>Pezizomycetes</taxon>
        <taxon>Pezizales</taxon>
        <taxon>Discinaceae</taxon>
        <taxon>Discina</taxon>
    </lineage>
</organism>
<feature type="repeat" description="ANK" evidence="3">
    <location>
        <begin position="356"/>
        <end position="388"/>
    </location>
</feature>
<feature type="repeat" description="ANK" evidence="3">
    <location>
        <begin position="389"/>
        <end position="421"/>
    </location>
</feature>
<evidence type="ECO:0008006" key="6">
    <source>
        <dbReference type="Google" id="ProtNLM"/>
    </source>
</evidence>
<evidence type="ECO:0000256" key="1">
    <source>
        <dbReference type="ARBA" id="ARBA00022737"/>
    </source>
</evidence>
<dbReference type="Pfam" id="PF12796">
    <property type="entry name" value="Ank_2"/>
    <property type="match status" value="1"/>
</dbReference>
<dbReference type="Proteomes" id="UP001447188">
    <property type="component" value="Unassembled WGS sequence"/>
</dbReference>
<dbReference type="Gene3D" id="1.25.40.20">
    <property type="entry name" value="Ankyrin repeat-containing domain"/>
    <property type="match status" value="2"/>
</dbReference>
<feature type="repeat" description="ANK" evidence="3">
    <location>
        <begin position="422"/>
        <end position="454"/>
    </location>
</feature>
<accession>A0ABR3GT80</accession>
<keyword evidence="5" id="KW-1185">Reference proteome</keyword>
<sequence>MEVAASIVGHLAAGVRVCNVLHSAISSTIDAPLLARTLCDEVRDFGYALTKLMPYVDGSSPITLLGASTTHSDHLSLTLAGCVVTFSLLEKKIDRVITQQHSMTTMDRLRWTTMDRLRWTFAESDLTQLVNRLQQHKSTMTLLLTIWIRHCRGQLDTQLAETFPHLSDASISEDRVVPGNHLQAITETDSSSIRTVTSRLTLYRHSFESTLFTSRPYRRMTATPAMSVASSKRPGMRWSLITGGSNDSVFSLPITTFTPAGPGQTLSEISNIPGAGGGSLLTSVTERLTNQDTAFISAISERNAGRAIRALALGANINASDEMGNSALICAINSNDDRMVEILLKEGADIEQTDSNDNHALHVTVMHGYPVLCALLLDHGADIEKRDSNQNTTLHLATMHRWKEIVELLLDRGAYIEAVDGTTSTCLLLAVKGDHWDMAKLLLKRRANIESTDNGQGAALHIAIRCG</sequence>
<dbReference type="SMART" id="SM00248">
    <property type="entry name" value="ANK"/>
    <property type="match status" value="5"/>
</dbReference>
<keyword evidence="1" id="KW-0677">Repeat</keyword>
<dbReference type="InterPro" id="IPR002110">
    <property type="entry name" value="Ankyrin_rpt"/>
</dbReference>
<evidence type="ECO:0000256" key="3">
    <source>
        <dbReference type="PROSITE-ProRule" id="PRU00023"/>
    </source>
</evidence>
<evidence type="ECO:0000313" key="4">
    <source>
        <dbReference type="EMBL" id="KAL0639010.1"/>
    </source>
</evidence>
<keyword evidence="2 3" id="KW-0040">ANK repeat</keyword>